<organism evidence="1 2">
    <name type="scientific">Tribonema minus</name>
    <dbReference type="NCBI Taxonomy" id="303371"/>
    <lineage>
        <taxon>Eukaryota</taxon>
        <taxon>Sar</taxon>
        <taxon>Stramenopiles</taxon>
        <taxon>Ochrophyta</taxon>
        <taxon>PX clade</taxon>
        <taxon>Xanthophyceae</taxon>
        <taxon>Tribonematales</taxon>
        <taxon>Tribonemataceae</taxon>
        <taxon>Tribonema</taxon>
    </lineage>
</organism>
<dbReference type="SUPFAM" id="SSF56112">
    <property type="entry name" value="Protein kinase-like (PK-like)"/>
    <property type="match status" value="1"/>
</dbReference>
<accession>A0A835Z0R0</accession>
<gene>
    <name evidence="1" type="ORF">JKP88DRAFT_162951</name>
</gene>
<evidence type="ECO:0008006" key="3">
    <source>
        <dbReference type="Google" id="ProtNLM"/>
    </source>
</evidence>
<dbReference type="Proteomes" id="UP000664859">
    <property type="component" value="Unassembled WGS sequence"/>
</dbReference>
<dbReference type="InterPro" id="IPR011009">
    <property type="entry name" value="Kinase-like_dom_sf"/>
</dbReference>
<keyword evidence="2" id="KW-1185">Reference proteome</keyword>
<dbReference type="AlphaFoldDB" id="A0A835Z0R0"/>
<evidence type="ECO:0000313" key="2">
    <source>
        <dbReference type="Proteomes" id="UP000664859"/>
    </source>
</evidence>
<name>A0A835Z0R0_9STRA</name>
<dbReference type="Gene3D" id="1.10.510.10">
    <property type="entry name" value="Transferase(Phosphotransferase) domain 1"/>
    <property type="match status" value="1"/>
</dbReference>
<dbReference type="EMBL" id="JAFCMP010000146">
    <property type="protein sequence ID" value="KAG5184920.1"/>
    <property type="molecule type" value="Genomic_DNA"/>
</dbReference>
<protein>
    <recommendedName>
        <fullName evidence="3">Protein kinase domain-containing protein</fullName>
    </recommendedName>
</protein>
<sequence>MITVMTLIARRFNRQYTSACRVHLAVDLYRAAQLLPSTFTSSVMAQQHQLQLHGRCAEEFPHCILTATDKKGRPRIVRLLGCAVSRPTAHASEADVCERLELAKAHEEGTPVAHIKLIDVDLNPEDSCCSTKHGAGVYRALLMPRCVCAVSAQPQLRQMVMARGGARFVQAVEYMHSKRHVHIYIKGADVFVDADGNWFLGDFGSTVVIGDPVHSYTQCFYRNDILRQPAQPAFDWYMLAVMLAVELHKEKWREQLLDGDCVTDSKLCAAASAATLEGLKDNLQLAMERGQIADDAS</sequence>
<evidence type="ECO:0000313" key="1">
    <source>
        <dbReference type="EMBL" id="KAG5184920.1"/>
    </source>
</evidence>
<proteinExistence type="predicted"/>
<reference evidence="1" key="1">
    <citation type="submission" date="2021-02" db="EMBL/GenBank/DDBJ databases">
        <title>First Annotated Genome of the Yellow-green Alga Tribonema minus.</title>
        <authorList>
            <person name="Mahan K.M."/>
        </authorList>
    </citation>
    <scope>NUCLEOTIDE SEQUENCE</scope>
    <source>
        <strain evidence="1">UTEX B ZZ1240</strain>
    </source>
</reference>
<comment type="caution">
    <text evidence="1">The sequence shown here is derived from an EMBL/GenBank/DDBJ whole genome shotgun (WGS) entry which is preliminary data.</text>
</comment>
<dbReference type="OrthoDB" id="5337378at2759"/>